<organism evidence="2 3">
    <name type="scientific">Legionella oakridgensis</name>
    <dbReference type="NCBI Taxonomy" id="29423"/>
    <lineage>
        <taxon>Bacteria</taxon>
        <taxon>Pseudomonadati</taxon>
        <taxon>Pseudomonadota</taxon>
        <taxon>Gammaproteobacteria</taxon>
        <taxon>Legionellales</taxon>
        <taxon>Legionellaceae</taxon>
        <taxon>Legionella</taxon>
    </lineage>
</organism>
<dbReference type="PATRIC" id="fig|29423.5.peg.426"/>
<feature type="transmembrane region" description="Helical" evidence="1">
    <location>
        <begin position="126"/>
        <end position="144"/>
    </location>
</feature>
<comment type="caution">
    <text evidence="2">The sequence shown here is derived from an EMBL/GenBank/DDBJ whole genome shotgun (WGS) entry which is preliminary data.</text>
</comment>
<sequence>MRADTLLNWILRGIILFWAVWFTLVTASDSVNLLQVTHFLSPNIPFSSHNYNLVVKTLLVYDLQSLATGAYLAIILGCFIASILFWWAVISLNKEVSYLAFAVSLAITAIFILFDEFFIQYEFEHQHVIRLTFQIVTFLLYYLISCKDNEKFETKK</sequence>
<dbReference type="AlphaFoldDB" id="A0A0W0XH04"/>
<proteinExistence type="predicted"/>
<keyword evidence="1" id="KW-0472">Membrane</keyword>
<feature type="transmembrane region" description="Helical" evidence="1">
    <location>
        <begin position="9"/>
        <end position="27"/>
    </location>
</feature>
<dbReference type="RefSeq" id="WP_025384991.1">
    <property type="nucleotide sequence ID" value="NZ_LCUA01000006.1"/>
</dbReference>
<evidence type="ECO:0000256" key="1">
    <source>
        <dbReference type="SAM" id="Phobius"/>
    </source>
</evidence>
<reference evidence="2 3" key="1">
    <citation type="submission" date="2015-11" db="EMBL/GenBank/DDBJ databases">
        <title>Genomic analysis of 38 Legionella species identifies large and diverse effector repertoires.</title>
        <authorList>
            <person name="Burstein D."/>
            <person name="Amaro F."/>
            <person name="Zusman T."/>
            <person name="Lifshitz Z."/>
            <person name="Cohen O."/>
            <person name="Gilbert J.A."/>
            <person name="Pupko T."/>
            <person name="Shuman H.A."/>
            <person name="Segal G."/>
        </authorList>
    </citation>
    <scope>NUCLEOTIDE SEQUENCE [LARGE SCALE GENOMIC DNA]</scope>
    <source>
        <strain evidence="2 3">Oak Ridge-10</strain>
    </source>
</reference>
<dbReference type="Proteomes" id="UP000054858">
    <property type="component" value="Unassembled WGS sequence"/>
</dbReference>
<feature type="transmembrane region" description="Helical" evidence="1">
    <location>
        <begin position="69"/>
        <end position="89"/>
    </location>
</feature>
<keyword evidence="1" id="KW-0812">Transmembrane</keyword>
<evidence type="ECO:0000313" key="2">
    <source>
        <dbReference type="EMBL" id="KTD43862.1"/>
    </source>
</evidence>
<keyword evidence="1" id="KW-1133">Transmembrane helix</keyword>
<feature type="transmembrane region" description="Helical" evidence="1">
    <location>
        <begin position="96"/>
        <end position="114"/>
    </location>
</feature>
<accession>A0A0W0XH04</accession>
<evidence type="ECO:0000313" key="3">
    <source>
        <dbReference type="Proteomes" id="UP000054858"/>
    </source>
</evidence>
<name>A0A0W0XH04_9GAMM</name>
<gene>
    <name evidence="2" type="ORF">Loak_0412</name>
</gene>
<evidence type="ECO:0008006" key="4">
    <source>
        <dbReference type="Google" id="ProtNLM"/>
    </source>
</evidence>
<dbReference type="EMBL" id="LNYP01000006">
    <property type="protein sequence ID" value="KTD43862.1"/>
    <property type="molecule type" value="Genomic_DNA"/>
</dbReference>
<protein>
    <recommendedName>
        <fullName evidence="4">Transmembrane protein</fullName>
    </recommendedName>
</protein>